<dbReference type="RefSeq" id="XP_014680401.1">
    <property type="nucleotide sequence ID" value="XM_014824915.1"/>
</dbReference>
<feature type="domain" description="PIK-related kinase FAT" evidence="3">
    <location>
        <begin position="45"/>
        <end position="127"/>
    </location>
</feature>
<feature type="transmembrane region" description="Helical" evidence="2">
    <location>
        <begin position="20"/>
        <end position="43"/>
    </location>
</feature>
<feature type="non-terminal residue" evidence="5">
    <location>
        <position position="1"/>
    </location>
</feature>
<evidence type="ECO:0000259" key="3">
    <source>
        <dbReference type="Pfam" id="PF02259"/>
    </source>
</evidence>
<protein>
    <submittedName>
        <fullName evidence="5">Serine/threonine-protein kinase atr-like</fullName>
    </submittedName>
</protein>
<feature type="region of interest" description="Disordered" evidence="1">
    <location>
        <begin position="141"/>
        <end position="161"/>
    </location>
</feature>
<accession>A0ABM1F7I0</accession>
<organism evidence="4 5">
    <name type="scientific">Priapulus caudatus</name>
    <name type="common">Priapulid worm</name>
    <dbReference type="NCBI Taxonomy" id="37621"/>
    <lineage>
        <taxon>Eukaryota</taxon>
        <taxon>Metazoa</taxon>
        <taxon>Ecdysozoa</taxon>
        <taxon>Scalidophora</taxon>
        <taxon>Priapulida</taxon>
        <taxon>Priapulimorpha</taxon>
        <taxon>Priapulimorphida</taxon>
        <taxon>Priapulidae</taxon>
        <taxon>Priapulus</taxon>
    </lineage>
</organism>
<keyword evidence="2" id="KW-0472">Membrane</keyword>
<dbReference type="InterPro" id="IPR003151">
    <property type="entry name" value="PIK-rel_kinase_FAT"/>
</dbReference>
<evidence type="ECO:0000313" key="5">
    <source>
        <dbReference type="RefSeq" id="XP_014680401.1"/>
    </source>
</evidence>
<feature type="compositionally biased region" description="Polar residues" evidence="1">
    <location>
        <begin position="151"/>
        <end position="161"/>
    </location>
</feature>
<dbReference type="Pfam" id="PF02259">
    <property type="entry name" value="FAT"/>
    <property type="match status" value="1"/>
</dbReference>
<evidence type="ECO:0000256" key="2">
    <source>
        <dbReference type="SAM" id="Phobius"/>
    </source>
</evidence>
<evidence type="ECO:0000256" key="1">
    <source>
        <dbReference type="SAM" id="MobiDB-lite"/>
    </source>
</evidence>
<dbReference type="Proteomes" id="UP000695022">
    <property type="component" value="Unplaced"/>
</dbReference>
<feature type="non-terminal residue" evidence="5">
    <location>
        <position position="161"/>
    </location>
</feature>
<reference evidence="5" key="1">
    <citation type="submission" date="2025-08" db="UniProtKB">
        <authorList>
            <consortium name="RefSeq"/>
        </authorList>
    </citation>
    <scope>IDENTIFICATION</scope>
</reference>
<sequence>TATVKSRLPLWHLASVLSSFHVIFLLYLLPSMFASFYILFLCAGRYSEESSSMESNAIMKLYKDVVEMSPDWEDGHFCLAHYYDLLLAQLESHDRKADVLAYIVRFFSNSLQHGNKYIYQSMPRMLSLWLDFGATVAEQQQKKQESQATQNNRSMLTSINK</sequence>
<proteinExistence type="predicted"/>
<name>A0ABM1F7I0_PRICU</name>
<dbReference type="GeneID" id="106820395"/>
<keyword evidence="4" id="KW-1185">Reference proteome</keyword>
<gene>
    <name evidence="5" type="primary">LOC106820395</name>
</gene>
<keyword evidence="2" id="KW-1133">Transmembrane helix</keyword>
<keyword evidence="2" id="KW-0812">Transmembrane</keyword>
<evidence type="ECO:0000313" key="4">
    <source>
        <dbReference type="Proteomes" id="UP000695022"/>
    </source>
</evidence>